<keyword evidence="5 7" id="KW-0949">S-adenosyl-L-methionine</keyword>
<dbReference type="Pfam" id="PF02390">
    <property type="entry name" value="Methyltransf_4"/>
    <property type="match status" value="1"/>
</dbReference>
<feature type="binding site" evidence="7">
    <location>
        <position position="105"/>
    </location>
    <ligand>
        <name>substrate</name>
    </ligand>
</feature>
<keyword evidence="3 7" id="KW-0489">Methyltransferase</keyword>
<comment type="similarity">
    <text evidence="7">Belongs to the class I-like SAM-binding methyltransferase superfamily. TrmB family.</text>
</comment>
<dbReference type="InterPro" id="IPR055361">
    <property type="entry name" value="tRNA_methyltr_TrmB_bact"/>
</dbReference>
<dbReference type="InterPro" id="IPR029063">
    <property type="entry name" value="SAM-dependent_MTases_sf"/>
</dbReference>
<comment type="caution">
    <text evidence="7">Lacks conserved residue(s) required for the propagation of feature annotation.</text>
</comment>
<comment type="catalytic activity">
    <reaction evidence="1 7">
        <text>guanosine(46) in tRNA + S-adenosyl-L-methionine = N(7)-methylguanosine(46) in tRNA + S-adenosyl-L-homocysteine</text>
        <dbReference type="Rhea" id="RHEA:42708"/>
        <dbReference type="Rhea" id="RHEA-COMP:10188"/>
        <dbReference type="Rhea" id="RHEA-COMP:10189"/>
        <dbReference type="ChEBI" id="CHEBI:57856"/>
        <dbReference type="ChEBI" id="CHEBI:59789"/>
        <dbReference type="ChEBI" id="CHEBI:74269"/>
        <dbReference type="ChEBI" id="CHEBI:74480"/>
        <dbReference type="EC" id="2.1.1.33"/>
    </reaction>
</comment>
<dbReference type="SUPFAM" id="SSF53335">
    <property type="entry name" value="S-adenosyl-L-methionine-dependent methyltransferases"/>
    <property type="match status" value="1"/>
</dbReference>
<evidence type="ECO:0000256" key="5">
    <source>
        <dbReference type="ARBA" id="ARBA00022691"/>
    </source>
</evidence>
<evidence type="ECO:0000313" key="8">
    <source>
        <dbReference type="EMBL" id="RIH92555.1"/>
    </source>
</evidence>
<protein>
    <recommendedName>
        <fullName evidence="7">tRNA (guanine-N(7)-)-methyltransferase</fullName>
        <ecNumber evidence="7">2.1.1.33</ecNumber>
    </recommendedName>
    <alternativeName>
        <fullName evidence="7">tRNA (guanine(46)-N(7))-methyltransferase</fullName>
    </alternativeName>
    <alternativeName>
        <fullName evidence="7">tRNA(m7G46)-methyltransferase</fullName>
    </alternativeName>
</protein>
<dbReference type="HAMAP" id="MF_01057">
    <property type="entry name" value="tRNA_methyltr_TrmB"/>
    <property type="match status" value="1"/>
</dbReference>
<dbReference type="GO" id="GO:0008176">
    <property type="term" value="F:tRNA (guanine(46)-N7)-methyltransferase activity"/>
    <property type="evidence" value="ECO:0007669"/>
    <property type="project" value="UniProtKB-UniRule"/>
</dbReference>
<dbReference type="GO" id="GO:0043527">
    <property type="term" value="C:tRNA methyltransferase complex"/>
    <property type="evidence" value="ECO:0007669"/>
    <property type="project" value="TreeGrafter"/>
</dbReference>
<comment type="pathway">
    <text evidence="7">tRNA modification; N(7)-methylguanine-tRNA biosynthesis.</text>
</comment>
<dbReference type="EC" id="2.1.1.33" evidence="7"/>
<dbReference type="PANTHER" id="PTHR23417:SF14">
    <property type="entry name" value="PENTACOTRIPEPTIDE-REPEAT REGION OF PRORP DOMAIN-CONTAINING PROTEIN"/>
    <property type="match status" value="1"/>
</dbReference>
<accession>A0A399FA08</accession>
<evidence type="ECO:0000256" key="2">
    <source>
        <dbReference type="ARBA" id="ARBA00003015"/>
    </source>
</evidence>
<keyword evidence="6 7" id="KW-0819">tRNA processing</keyword>
<dbReference type="NCBIfam" id="TIGR00091">
    <property type="entry name" value="tRNA (guanosine(46)-N7)-methyltransferase TrmB"/>
    <property type="match status" value="1"/>
</dbReference>
<dbReference type="Proteomes" id="UP000266178">
    <property type="component" value="Unassembled WGS sequence"/>
</dbReference>
<dbReference type="PANTHER" id="PTHR23417">
    <property type="entry name" value="3-DEOXY-D-MANNO-OCTULOSONIC-ACID TRANSFERASE/TRNA GUANINE-N 7 - -METHYLTRANSFERASE"/>
    <property type="match status" value="1"/>
</dbReference>
<evidence type="ECO:0000313" key="9">
    <source>
        <dbReference type="Proteomes" id="UP000266178"/>
    </source>
</evidence>
<feature type="binding site" evidence="7">
    <location>
        <position position="101"/>
    </location>
    <ligand>
        <name>S-adenosyl-L-methionine</name>
        <dbReference type="ChEBI" id="CHEBI:59789"/>
    </ligand>
</feature>
<dbReference type="EMBL" id="QWLB01000018">
    <property type="protein sequence ID" value="RIH92555.1"/>
    <property type="molecule type" value="Genomic_DNA"/>
</dbReference>
<keyword evidence="9" id="KW-1185">Reference proteome</keyword>
<evidence type="ECO:0000256" key="7">
    <source>
        <dbReference type="HAMAP-Rule" id="MF_01057"/>
    </source>
</evidence>
<evidence type="ECO:0000256" key="3">
    <source>
        <dbReference type="ARBA" id="ARBA00022603"/>
    </source>
</evidence>
<gene>
    <name evidence="7 8" type="primary">trmB</name>
    <name evidence="8" type="ORF">Mgrana_01588</name>
</gene>
<organism evidence="8 9">
    <name type="scientific">Meiothermus granaticius NBRC 107808</name>
    <dbReference type="NCBI Taxonomy" id="1227551"/>
    <lineage>
        <taxon>Bacteria</taxon>
        <taxon>Thermotogati</taxon>
        <taxon>Deinococcota</taxon>
        <taxon>Deinococci</taxon>
        <taxon>Thermales</taxon>
        <taxon>Thermaceae</taxon>
        <taxon>Meiothermus</taxon>
    </lineage>
</organism>
<reference evidence="8 9" key="1">
    <citation type="submission" date="2018-08" db="EMBL/GenBank/DDBJ databases">
        <title>Meiothermus granaticius genome AF-68 sequencing project.</title>
        <authorList>
            <person name="Da Costa M.S."/>
            <person name="Albuquerque L."/>
            <person name="Raposo P."/>
            <person name="Froufe H.J.C."/>
            <person name="Barroso C.S."/>
            <person name="Egas C."/>
        </authorList>
    </citation>
    <scope>NUCLEOTIDE SEQUENCE [LARGE SCALE GENOMIC DNA]</scope>
    <source>
        <strain evidence="8 9">AF-68</strain>
    </source>
</reference>
<dbReference type="PROSITE" id="PS51625">
    <property type="entry name" value="SAM_MT_TRMB"/>
    <property type="match status" value="1"/>
</dbReference>
<evidence type="ECO:0000256" key="1">
    <source>
        <dbReference type="ARBA" id="ARBA00000142"/>
    </source>
</evidence>
<sequence length="310" mass="35159">MLLHPGSTEFPPPPALYPQEGPLVLEVGFGDGRFTSQIAQQHPEWNILGVERSAGSVSRALRRFRREGLRNVRVYHGEATFALRNLVAPGRLYRVYVNFPDPWPKAKHEEHRLLQRAFFRRLSTRLQDSGALWLTTDHLEYWQFAQNEAQASGLFAVETPPPPESHLRTKYALKWKTQGRSFYHAVFSKIGQDPTPWPPLERYPMPHALMQGTLPQIAVFEKAVVRFEGGTAVLTEVARTLEGGYYFLTHVSEEDLVQDLLLEARPSSHGFYVGLSRFGAPLSTLGVKAAVEWLVGWLEAQGLQTLQRSY</sequence>
<dbReference type="Gene3D" id="3.40.50.150">
    <property type="entry name" value="Vaccinia Virus protein VP39"/>
    <property type="match status" value="1"/>
</dbReference>
<keyword evidence="4 7" id="KW-0808">Transferase</keyword>
<comment type="function">
    <text evidence="2 7">Catalyzes the formation of N(7)-methylguanine at position 46 (m7G46) in tRNA.</text>
</comment>
<proteinExistence type="inferred from homology"/>
<dbReference type="CDD" id="cd02440">
    <property type="entry name" value="AdoMet_MTases"/>
    <property type="match status" value="1"/>
</dbReference>
<feature type="binding site" evidence="7">
    <location>
        <position position="26"/>
    </location>
    <ligand>
        <name>S-adenosyl-L-methionine</name>
        <dbReference type="ChEBI" id="CHEBI:59789"/>
    </ligand>
</feature>
<dbReference type="UniPathway" id="UPA00989"/>
<dbReference type="OrthoDB" id="9802090at2"/>
<dbReference type="InterPro" id="IPR003358">
    <property type="entry name" value="tRNA_(Gua-N-7)_MeTrfase_Trmb"/>
</dbReference>
<feature type="binding site" evidence="7">
    <location>
        <position position="51"/>
    </location>
    <ligand>
        <name>S-adenosyl-L-methionine</name>
        <dbReference type="ChEBI" id="CHEBI:59789"/>
    </ligand>
</feature>
<name>A0A399FA08_9DEIN</name>
<evidence type="ECO:0000256" key="4">
    <source>
        <dbReference type="ARBA" id="ARBA00022679"/>
    </source>
</evidence>
<feature type="binding site" evidence="7">
    <location>
        <position position="78"/>
    </location>
    <ligand>
        <name>S-adenosyl-L-methionine</name>
        <dbReference type="ChEBI" id="CHEBI:59789"/>
    </ligand>
</feature>
<comment type="caution">
    <text evidence="8">The sequence shown here is derived from an EMBL/GenBank/DDBJ whole genome shotgun (WGS) entry which is preliminary data.</text>
</comment>
<dbReference type="AlphaFoldDB" id="A0A399FA08"/>
<feature type="binding site" evidence="7">
    <location>
        <position position="137"/>
    </location>
    <ligand>
        <name>substrate</name>
    </ligand>
</feature>
<dbReference type="RefSeq" id="WP_119357072.1">
    <property type="nucleotide sequence ID" value="NZ_BJXM01000008.1"/>
</dbReference>
<evidence type="ECO:0000256" key="6">
    <source>
        <dbReference type="ARBA" id="ARBA00022694"/>
    </source>
</evidence>